<organism evidence="6 7">
    <name type="scientific">Geobacillus thermopakistaniensis (strain MAS1)</name>
    <dbReference type="NCBI Taxonomy" id="1408282"/>
    <lineage>
        <taxon>Bacteria</taxon>
        <taxon>Bacillati</taxon>
        <taxon>Bacillota</taxon>
        <taxon>Bacilli</taxon>
        <taxon>Bacillales</taxon>
        <taxon>Anoxybacillaceae</taxon>
        <taxon>Geobacillus</taxon>
    </lineage>
</organism>
<feature type="transmembrane region" description="Helical" evidence="3">
    <location>
        <begin position="272"/>
        <end position="289"/>
    </location>
</feature>
<reference evidence="6 7" key="1">
    <citation type="journal article" date="2014" name="Genome Announc.">
        <title>Draft Genome Sequence of Geobacillus thermopakistaniensis Strain MAS1.</title>
        <authorList>
            <person name="Siddiqui M.A."/>
            <person name="Rashid N."/>
            <person name="Ayyampalayam S."/>
            <person name="Whitman W.B."/>
        </authorList>
    </citation>
    <scope>NUCLEOTIDE SEQUENCE [LARGE SCALE GENOMIC DNA]</scope>
    <source>
        <strain evidence="6 7">MAS1</strain>
    </source>
</reference>
<dbReference type="Pfam" id="PF13193">
    <property type="entry name" value="AMP-binding_C"/>
    <property type="match status" value="1"/>
</dbReference>
<dbReference type="InterPro" id="IPR042099">
    <property type="entry name" value="ANL_N_sf"/>
</dbReference>
<evidence type="ECO:0000256" key="3">
    <source>
        <dbReference type="SAM" id="Phobius"/>
    </source>
</evidence>
<dbReference type="AlphaFoldDB" id="A0A7U9JB22"/>
<feature type="domain" description="AMP-dependent synthetase/ligase" evidence="4">
    <location>
        <begin position="27"/>
        <end position="391"/>
    </location>
</feature>
<feature type="transmembrane region" description="Helical" evidence="3">
    <location>
        <begin position="230"/>
        <end position="252"/>
    </location>
</feature>
<keyword evidence="2 6" id="KW-0436">Ligase</keyword>
<dbReference type="RefSeq" id="WP_023633973.1">
    <property type="nucleotide sequence ID" value="NZ_AYSF01000047.1"/>
</dbReference>
<dbReference type="GO" id="GO:0006631">
    <property type="term" value="P:fatty acid metabolic process"/>
    <property type="evidence" value="ECO:0007669"/>
    <property type="project" value="TreeGrafter"/>
</dbReference>
<dbReference type="PANTHER" id="PTHR43201">
    <property type="entry name" value="ACYL-COA SYNTHETASE"/>
    <property type="match status" value="1"/>
</dbReference>
<dbReference type="GO" id="GO:0031956">
    <property type="term" value="F:medium-chain fatty acid-CoA ligase activity"/>
    <property type="evidence" value="ECO:0007669"/>
    <property type="project" value="TreeGrafter"/>
</dbReference>
<feature type="domain" description="AMP-binding enzyme C-terminal" evidence="5">
    <location>
        <begin position="442"/>
        <end position="517"/>
    </location>
</feature>
<dbReference type="InterPro" id="IPR000873">
    <property type="entry name" value="AMP-dep_synth/lig_dom"/>
</dbReference>
<evidence type="ECO:0000313" key="7">
    <source>
        <dbReference type="Proteomes" id="UP000018339"/>
    </source>
</evidence>
<evidence type="ECO:0000259" key="4">
    <source>
        <dbReference type="Pfam" id="PF00501"/>
    </source>
</evidence>
<evidence type="ECO:0000256" key="1">
    <source>
        <dbReference type="ARBA" id="ARBA00006432"/>
    </source>
</evidence>
<proteinExistence type="inferred from homology"/>
<keyword evidence="3" id="KW-1133">Transmembrane helix</keyword>
<comment type="similarity">
    <text evidence="1">Belongs to the ATP-dependent AMP-binding enzyme family.</text>
</comment>
<dbReference type="Gene3D" id="3.40.50.12780">
    <property type="entry name" value="N-terminal domain of ligase-like"/>
    <property type="match status" value="1"/>
</dbReference>
<accession>A0A7U9JB22</accession>
<dbReference type="Pfam" id="PF00501">
    <property type="entry name" value="AMP-binding"/>
    <property type="match status" value="1"/>
</dbReference>
<evidence type="ECO:0000259" key="5">
    <source>
        <dbReference type="Pfam" id="PF13193"/>
    </source>
</evidence>
<comment type="caution">
    <text evidence="6">The sequence shown here is derived from an EMBL/GenBank/DDBJ whole genome shotgun (WGS) entry which is preliminary data.</text>
</comment>
<keyword evidence="7" id="KW-1185">Reference proteome</keyword>
<name>A0A7U9JB22_GEOTM</name>
<dbReference type="InterPro" id="IPR020845">
    <property type="entry name" value="AMP-binding_CS"/>
</dbReference>
<sequence length="533" mass="59522">MIVEGRLYGRTVKLFAERPANVYEMLARSAATFPDGEALVKGETRLCYAELKQLVDRAASRLVEQNVRKGDRVALLLGNDIEFVLTALACAKIGAIFVPLNTRLTANDLIYMMTDAGAKMLITNREFVRPLEDWLARDPLIQYCYLTDGHDPEKRLYSFHEELLQRTAGETQLDTPPEETDPLYIMYTSGTTGLPKGAVGSHINAIHSCLSYQFVLQTDHTTRTLVAVPLFHVTGLIGQLLHMLLVGGTVVLMERYQTETAIRLIQQENINFLFNVPTMYIMMMSHSLFHTFSYDFVRIVAYGGAPMSKETIGGLRRCFPNAFLHNAYGATETTSPTTIMPKQYPDDKTDSVGVPVPVADIKVVTETGETAKPGEAGELYIKGPMVIQQYWNRPEANIASFTEDGYWKSGDIARIDEDGFVYILDRKKDVINRGGEKIYSVEVENVLYAHPKVLEAAVVGVKDPVFGEEVKAYVVAKPGNTLTAEELIAFARQRLPKFKTPKQVELIDQLPRNPGGKVLKNKLVEMSLADQQK</sequence>
<dbReference type="PROSITE" id="PS00455">
    <property type="entry name" value="AMP_BINDING"/>
    <property type="match status" value="1"/>
</dbReference>
<keyword evidence="3" id="KW-0472">Membrane</keyword>
<evidence type="ECO:0000256" key="2">
    <source>
        <dbReference type="ARBA" id="ARBA00022598"/>
    </source>
</evidence>
<dbReference type="InterPro" id="IPR045851">
    <property type="entry name" value="AMP-bd_C_sf"/>
</dbReference>
<protein>
    <submittedName>
        <fullName evidence="6">O-succinylbenzoic acid--CoA ligase</fullName>
    </submittedName>
</protein>
<keyword evidence="3" id="KW-0812">Transmembrane</keyword>
<dbReference type="FunFam" id="3.30.300.30:FF:000008">
    <property type="entry name" value="2,3-dihydroxybenzoate-AMP ligase"/>
    <property type="match status" value="1"/>
</dbReference>
<evidence type="ECO:0000313" key="6">
    <source>
        <dbReference type="EMBL" id="ESU72241.1"/>
    </source>
</evidence>
<dbReference type="InterPro" id="IPR025110">
    <property type="entry name" value="AMP-bd_C"/>
</dbReference>
<dbReference type="Proteomes" id="UP000018339">
    <property type="component" value="Unassembled WGS sequence"/>
</dbReference>
<gene>
    <name evidence="6" type="ORF">T260_09055</name>
</gene>
<dbReference type="PANTHER" id="PTHR43201:SF5">
    <property type="entry name" value="MEDIUM-CHAIN ACYL-COA LIGASE ACSF2, MITOCHONDRIAL"/>
    <property type="match status" value="1"/>
</dbReference>
<dbReference type="EMBL" id="AYSF01000047">
    <property type="protein sequence ID" value="ESU72241.1"/>
    <property type="molecule type" value="Genomic_DNA"/>
</dbReference>
<dbReference type="Gene3D" id="3.30.300.30">
    <property type="match status" value="1"/>
</dbReference>
<dbReference type="SUPFAM" id="SSF56801">
    <property type="entry name" value="Acetyl-CoA synthetase-like"/>
    <property type="match status" value="1"/>
</dbReference>